<evidence type="ECO:0000313" key="2">
    <source>
        <dbReference type="EMBL" id="PRH86456.1"/>
    </source>
</evidence>
<evidence type="ECO:0000256" key="1">
    <source>
        <dbReference type="SAM" id="Phobius"/>
    </source>
</evidence>
<sequence length="62" mass="7126">MAQSNTPNWMRPLWVRVLLCVLPAAWAGVELYNGNQFWGLMFAAVAAYGLWTQVIQYRPPEE</sequence>
<evidence type="ECO:0000313" key="3">
    <source>
        <dbReference type="Proteomes" id="UP000237682"/>
    </source>
</evidence>
<dbReference type="EMBL" id="PUEJ01000005">
    <property type="protein sequence ID" value="PRH86456.1"/>
    <property type="molecule type" value="Genomic_DNA"/>
</dbReference>
<dbReference type="RefSeq" id="WP_105862686.1">
    <property type="nucleotide sequence ID" value="NZ_PUEJ01000005.1"/>
</dbReference>
<organism evidence="2 3">
    <name type="scientific">Labrys okinawensis</name>
    <dbReference type="NCBI Taxonomy" id="346911"/>
    <lineage>
        <taxon>Bacteria</taxon>
        <taxon>Pseudomonadati</taxon>
        <taxon>Pseudomonadota</taxon>
        <taxon>Alphaproteobacteria</taxon>
        <taxon>Hyphomicrobiales</taxon>
        <taxon>Xanthobacteraceae</taxon>
        <taxon>Labrys</taxon>
    </lineage>
</organism>
<dbReference type="Proteomes" id="UP000237682">
    <property type="component" value="Unassembled WGS sequence"/>
</dbReference>
<keyword evidence="1" id="KW-0812">Transmembrane</keyword>
<protein>
    <recommendedName>
        <fullName evidence="4">DUF3329 domain-containing protein</fullName>
    </recommendedName>
</protein>
<keyword evidence="1" id="KW-0472">Membrane</keyword>
<keyword evidence="1" id="KW-1133">Transmembrane helix</keyword>
<dbReference type="AlphaFoldDB" id="A0A2S9QAU0"/>
<name>A0A2S9QAU0_9HYPH</name>
<reference evidence="2 3" key="1">
    <citation type="submission" date="2018-02" db="EMBL/GenBank/DDBJ databases">
        <title>Whole genome sequencing of endophytic bacterium.</title>
        <authorList>
            <person name="Eedara R."/>
            <person name="Podile A.R."/>
        </authorList>
    </citation>
    <scope>NUCLEOTIDE SEQUENCE [LARGE SCALE GENOMIC DNA]</scope>
    <source>
        <strain evidence="2 3">RP1T</strain>
    </source>
</reference>
<dbReference type="OrthoDB" id="7362327at2"/>
<keyword evidence="3" id="KW-1185">Reference proteome</keyword>
<proteinExistence type="predicted"/>
<comment type="caution">
    <text evidence="2">The sequence shown here is derived from an EMBL/GenBank/DDBJ whole genome shotgun (WGS) entry which is preliminary data.</text>
</comment>
<feature type="transmembrane region" description="Helical" evidence="1">
    <location>
        <begin position="37"/>
        <end position="55"/>
    </location>
</feature>
<accession>A0A2S9QAU0</accession>
<gene>
    <name evidence="2" type="ORF">C5L14_14015</name>
</gene>
<evidence type="ECO:0008006" key="4">
    <source>
        <dbReference type="Google" id="ProtNLM"/>
    </source>
</evidence>